<sequence>MRETLSTPDLLYSIFPAPCLSAQWESTWRRKSKCMILAATTKAWSHERPDPGGDLRPQICPL</sequence>
<dbReference type="Proteomes" id="UP000228934">
    <property type="component" value="Unassembled WGS sequence"/>
</dbReference>
<reference evidence="2" key="1">
    <citation type="journal article" date="2017" name="Nat. Commun.">
        <title>The North American bullfrog draft genome provides insight into hormonal regulation of long noncoding RNA.</title>
        <authorList>
            <person name="Hammond S.A."/>
            <person name="Warren R.L."/>
            <person name="Vandervalk B.P."/>
            <person name="Kucuk E."/>
            <person name="Khan H."/>
            <person name="Gibb E.A."/>
            <person name="Pandoh P."/>
            <person name="Kirk H."/>
            <person name="Zhao Y."/>
            <person name="Jones M."/>
            <person name="Mungall A.J."/>
            <person name="Coope R."/>
            <person name="Pleasance S."/>
            <person name="Moore R.A."/>
            <person name="Holt R.A."/>
            <person name="Round J.M."/>
            <person name="Ohora S."/>
            <person name="Walle B.V."/>
            <person name="Veldhoen N."/>
            <person name="Helbing C.C."/>
            <person name="Birol I."/>
        </authorList>
    </citation>
    <scope>NUCLEOTIDE SEQUENCE [LARGE SCALE GENOMIC DNA]</scope>
</reference>
<gene>
    <name evidence="1" type="ORF">AB205_0161670</name>
</gene>
<keyword evidence="2" id="KW-1185">Reference proteome</keyword>
<evidence type="ECO:0000313" key="2">
    <source>
        <dbReference type="Proteomes" id="UP000228934"/>
    </source>
</evidence>
<accession>A0A2G9SJG9</accession>
<protein>
    <submittedName>
        <fullName evidence="1">Uncharacterized protein</fullName>
    </submittedName>
</protein>
<dbReference type="AlphaFoldDB" id="A0A2G9SJG9"/>
<name>A0A2G9SJG9_AQUCT</name>
<proteinExistence type="predicted"/>
<evidence type="ECO:0000313" key="1">
    <source>
        <dbReference type="EMBL" id="PIO40212.1"/>
    </source>
</evidence>
<organism evidence="1 2">
    <name type="scientific">Aquarana catesbeiana</name>
    <name type="common">American bullfrog</name>
    <name type="synonym">Rana catesbeiana</name>
    <dbReference type="NCBI Taxonomy" id="8400"/>
    <lineage>
        <taxon>Eukaryota</taxon>
        <taxon>Metazoa</taxon>
        <taxon>Chordata</taxon>
        <taxon>Craniata</taxon>
        <taxon>Vertebrata</taxon>
        <taxon>Euteleostomi</taxon>
        <taxon>Amphibia</taxon>
        <taxon>Batrachia</taxon>
        <taxon>Anura</taxon>
        <taxon>Neobatrachia</taxon>
        <taxon>Ranoidea</taxon>
        <taxon>Ranidae</taxon>
        <taxon>Aquarana</taxon>
    </lineage>
</organism>
<dbReference type="EMBL" id="KV925033">
    <property type="protein sequence ID" value="PIO40212.1"/>
    <property type="molecule type" value="Genomic_DNA"/>
</dbReference>